<evidence type="ECO:0000256" key="7">
    <source>
        <dbReference type="RuleBase" id="RU362125"/>
    </source>
</evidence>
<dbReference type="InterPro" id="IPR036250">
    <property type="entry name" value="AcylCo_DH-like_C"/>
</dbReference>
<protein>
    <recommendedName>
        <fullName evidence="3">Medium-chain specific acyl-CoA dehydrogenase, mitochondrial</fullName>
    </recommendedName>
</protein>
<dbReference type="OrthoDB" id="9775090at2"/>
<dbReference type="FunFam" id="1.20.140.10:FF:000001">
    <property type="entry name" value="Acyl-CoA dehydrogenase"/>
    <property type="match status" value="1"/>
</dbReference>
<dbReference type="PANTHER" id="PTHR48083">
    <property type="entry name" value="MEDIUM-CHAIN SPECIFIC ACYL-COA DEHYDROGENASE, MITOCHONDRIAL-RELATED"/>
    <property type="match status" value="1"/>
</dbReference>
<feature type="domain" description="Acyl-CoA dehydrogenase/oxidase C-terminal" evidence="8">
    <location>
        <begin position="236"/>
        <end position="385"/>
    </location>
</feature>
<dbReference type="Gene3D" id="1.10.540.10">
    <property type="entry name" value="Acyl-CoA dehydrogenase/oxidase, N-terminal domain"/>
    <property type="match status" value="1"/>
</dbReference>
<dbReference type="SUPFAM" id="SSF56645">
    <property type="entry name" value="Acyl-CoA dehydrogenase NM domain-like"/>
    <property type="match status" value="1"/>
</dbReference>
<evidence type="ECO:0000256" key="5">
    <source>
        <dbReference type="ARBA" id="ARBA00022827"/>
    </source>
</evidence>
<dbReference type="Proteomes" id="UP000027190">
    <property type="component" value="Unassembled WGS sequence"/>
</dbReference>
<evidence type="ECO:0000313" key="12">
    <source>
        <dbReference type="Proteomes" id="UP000027190"/>
    </source>
</evidence>
<dbReference type="PROSITE" id="PS00073">
    <property type="entry name" value="ACYL_COA_DH_2"/>
    <property type="match status" value="1"/>
</dbReference>
<dbReference type="STRING" id="1280947.HY30_15885"/>
<dbReference type="InterPro" id="IPR006089">
    <property type="entry name" value="Acyl-CoA_DH_CS"/>
</dbReference>
<evidence type="ECO:0000313" key="11">
    <source>
        <dbReference type="EMBL" id="KCZ58685.1"/>
    </source>
</evidence>
<dbReference type="eggNOG" id="COG1960">
    <property type="taxonomic scope" value="Bacteria"/>
</dbReference>
<dbReference type="InterPro" id="IPR013786">
    <property type="entry name" value="AcylCoA_DH/ox_N"/>
</dbReference>
<dbReference type="Pfam" id="PF00441">
    <property type="entry name" value="Acyl-CoA_dh_1"/>
    <property type="match status" value="1"/>
</dbReference>
<dbReference type="Pfam" id="PF02771">
    <property type="entry name" value="Acyl-CoA_dh_N"/>
    <property type="match status" value="1"/>
</dbReference>
<dbReference type="GO" id="GO:0050660">
    <property type="term" value="F:flavin adenine dinucleotide binding"/>
    <property type="evidence" value="ECO:0007669"/>
    <property type="project" value="InterPro"/>
</dbReference>
<evidence type="ECO:0000256" key="2">
    <source>
        <dbReference type="ARBA" id="ARBA00009347"/>
    </source>
</evidence>
<name>A0A062UI26_9PROT</name>
<reference evidence="11 12" key="1">
    <citation type="journal article" date="2014" name="Antonie Van Leeuwenhoek">
        <title>Hyphomonas beringensis sp. nov. and Hyphomonas chukchiensis sp. nov., isolated from surface seawater of the Bering Sea and Chukchi Sea.</title>
        <authorList>
            <person name="Li C."/>
            <person name="Lai Q."/>
            <person name="Li G."/>
            <person name="Dong C."/>
            <person name="Wang J."/>
            <person name="Liao Y."/>
            <person name="Shao Z."/>
        </authorList>
    </citation>
    <scope>NUCLEOTIDE SEQUENCE [LARGE SCALE GENOMIC DNA]</scope>
    <source>
        <strain evidence="11 12">BH-BN04-4</strain>
    </source>
</reference>
<evidence type="ECO:0000256" key="4">
    <source>
        <dbReference type="ARBA" id="ARBA00022630"/>
    </source>
</evidence>
<dbReference type="GO" id="GO:0033539">
    <property type="term" value="P:fatty acid beta-oxidation using acyl-CoA dehydrogenase"/>
    <property type="evidence" value="ECO:0007669"/>
    <property type="project" value="TreeGrafter"/>
</dbReference>
<accession>A0A062UI26</accession>
<dbReference type="Gene3D" id="2.40.110.10">
    <property type="entry name" value="Butyryl-CoA Dehydrogenase, subunit A, domain 2"/>
    <property type="match status" value="1"/>
</dbReference>
<keyword evidence="6 7" id="KW-0560">Oxidoreductase</keyword>
<gene>
    <name evidence="11" type="ORF">HY30_15885</name>
</gene>
<sequence length="389" mass="42968">MNAFGAWEMPEEYRLLRDNVRRFMAEDVRTAEDQVEHDAYKLPPHLLNPLQDKARAMGLWALGTPEQYGGAGLNALGYAVVAEEAARCRMGSYVWAAGAFGMDPPEIIWAGTAEQINEYGIPSVKGDRKGYFAISEPSGGSDPARAIQARAIRDGDDYILNGTKTWITAAGISDWGIVFARTGKPGDRGGISAFIVDSDNPGVSFREIDVIRSYSPWEVFFTDCRIPSSKRIGEEGEGFKILSRFLGINRIPYTANCIGTAQYALELAIDWAKSRTVFGSTLAEKQAIQWMIADSEMELQAARMLVYQAAWALDMGKPFQVESSIAKVTGTETAGRVVDRCIQIFGGMGVTHELPLERWHRELRIKRIGEGPSEVHRMVVARHLLGTKA</sequence>
<dbReference type="PATRIC" id="fig|1280947.3.peg.1769"/>
<dbReference type="EMBL" id="AWFG01000020">
    <property type="protein sequence ID" value="KCZ58685.1"/>
    <property type="molecule type" value="Genomic_DNA"/>
</dbReference>
<dbReference type="SUPFAM" id="SSF47203">
    <property type="entry name" value="Acyl-CoA dehydrogenase C-terminal domain-like"/>
    <property type="match status" value="1"/>
</dbReference>
<dbReference type="PANTHER" id="PTHR48083:SF2">
    <property type="entry name" value="MEDIUM-CHAIN SPECIFIC ACYL-COA DEHYDROGENASE, MITOCHONDRIAL"/>
    <property type="match status" value="1"/>
</dbReference>
<evidence type="ECO:0000256" key="1">
    <source>
        <dbReference type="ARBA" id="ARBA00001974"/>
    </source>
</evidence>
<feature type="domain" description="Acyl-CoA dehydrogenase/oxidase N-terminal" evidence="10">
    <location>
        <begin position="11"/>
        <end position="126"/>
    </location>
</feature>
<evidence type="ECO:0000259" key="9">
    <source>
        <dbReference type="Pfam" id="PF02770"/>
    </source>
</evidence>
<evidence type="ECO:0000256" key="6">
    <source>
        <dbReference type="ARBA" id="ARBA00023002"/>
    </source>
</evidence>
<dbReference type="RefSeq" id="WP_034739252.1">
    <property type="nucleotide sequence ID" value="NZ_AWFG01000020.1"/>
</dbReference>
<feature type="domain" description="Acyl-CoA oxidase/dehydrogenase middle" evidence="9">
    <location>
        <begin position="132"/>
        <end position="223"/>
    </location>
</feature>
<proteinExistence type="inferred from homology"/>
<keyword evidence="5 7" id="KW-0274">FAD</keyword>
<dbReference type="InterPro" id="IPR009075">
    <property type="entry name" value="AcylCo_DH/oxidase_C"/>
</dbReference>
<evidence type="ECO:0000256" key="3">
    <source>
        <dbReference type="ARBA" id="ARBA00019125"/>
    </source>
</evidence>
<dbReference type="InterPro" id="IPR037069">
    <property type="entry name" value="AcylCoA_DH/ox_N_sf"/>
</dbReference>
<evidence type="ECO:0000259" key="8">
    <source>
        <dbReference type="Pfam" id="PF00441"/>
    </source>
</evidence>
<dbReference type="GO" id="GO:0003995">
    <property type="term" value="F:acyl-CoA dehydrogenase activity"/>
    <property type="evidence" value="ECO:0007669"/>
    <property type="project" value="InterPro"/>
</dbReference>
<dbReference type="InterPro" id="IPR009100">
    <property type="entry name" value="AcylCoA_DH/oxidase_NM_dom_sf"/>
</dbReference>
<dbReference type="InterPro" id="IPR006091">
    <property type="entry name" value="Acyl-CoA_Oxase/DH_mid-dom"/>
</dbReference>
<evidence type="ECO:0000259" key="10">
    <source>
        <dbReference type="Pfam" id="PF02771"/>
    </source>
</evidence>
<dbReference type="GO" id="GO:0005737">
    <property type="term" value="C:cytoplasm"/>
    <property type="evidence" value="ECO:0007669"/>
    <property type="project" value="TreeGrafter"/>
</dbReference>
<comment type="caution">
    <text evidence="11">The sequence shown here is derived from an EMBL/GenBank/DDBJ whole genome shotgun (WGS) entry which is preliminary data.</text>
</comment>
<keyword evidence="4 7" id="KW-0285">Flavoprotein</keyword>
<dbReference type="Gene3D" id="1.20.140.10">
    <property type="entry name" value="Butyryl-CoA Dehydrogenase, subunit A, domain 3"/>
    <property type="match status" value="1"/>
</dbReference>
<dbReference type="Pfam" id="PF02770">
    <property type="entry name" value="Acyl-CoA_dh_M"/>
    <property type="match status" value="1"/>
</dbReference>
<keyword evidence="12" id="KW-1185">Reference proteome</keyword>
<organism evidence="11 12">
    <name type="scientific">Hyphomonas chukchiensis</name>
    <dbReference type="NCBI Taxonomy" id="1280947"/>
    <lineage>
        <taxon>Bacteria</taxon>
        <taxon>Pseudomonadati</taxon>
        <taxon>Pseudomonadota</taxon>
        <taxon>Alphaproteobacteria</taxon>
        <taxon>Hyphomonadales</taxon>
        <taxon>Hyphomonadaceae</taxon>
        <taxon>Hyphomonas</taxon>
    </lineage>
</organism>
<dbReference type="InterPro" id="IPR046373">
    <property type="entry name" value="Acyl-CoA_Oxase/DH_mid-dom_sf"/>
</dbReference>
<comment type="cofactor">
    <cofactor evidence="1 7">
        <name>FAD</name>
        <dbReference type="ChEBI" id="CHEBI:57692"/>
    </cofactor>
</comment>
<dbReference type="InterPro" id="IPR050741">
    <property type="entry name" value="Acyl-CoA_dehydrogenase"/>
</dbReference>
<dbReference type="AlphaFoldDB" id="A0A062UI26"/>
<comment type="similarity">
    <text evidence="2 7">Belongs to the acyl-CoA dehydrogenase family.</text>
</comment>